<evidence type="ECO:0000256" key="4">
    <source>
        <dbReference type="ARBA" id="ARBA00048448"/>
    </source>
</evidence>
<keyword evidence="3 6" id="KW-0560">Oxidoreductase</keyword>
<dbReference type="GeneID" id="63760433"/>
<keyword evidence="6" id="KW-0285">Flavoprotein</keyword>
<organism evidence="8 9">
    <name type="scientific">Aspergillus sydowii CBS 593.65</name>
    <dbReference type="NCBI Taxonomy" id="1036612"/>
    <lineage>
        <taxon>Eukaryota</taxon>
        <taxon>Fungi</taxon>
        <taxon>Dikarya</taxon>
        <taxon>Ascomycota</taxon>
        <taxon>Pezizomycotina</taxon>
        <taxon>Eurotiomycetes</taxon>
        <taxon>Eurotiomycetidae</taxon>
        <taxon>Eurotiales</taxon>
        <taxon>Aspergillaceae</taxon>
        <taxon>Aspergillus</taxon>
        <taxon>Aspergillus subgen. Nidulantes</taxon>
    </lineage>
</organism>
<dbReference type="SUPFAM" id="SSF51905">
    <property type="entry name" value="FAD/NAD(P)-binding domain"/>
    <property type="match status" value="1"/>
</dbReference>
<evidence type="ECO:0000256" key="2">
    <source>
        <dbReference type="ARBA" id="ARBA00005995"/>
    </source>
</evidence>
<sequence length="604" mass="65036">MPKTVETVDLSHTTGLYYGPATISSGKVLHISGQPGSTNSGHVPDDYESQIHLCLFNLRKLIIAAGADIKDIAKLNVYIVNYDAANRKHARPIQRFFGKHRPAQTLVPVPKLAVPSWLIEIDAVIALPEQPSSSLPPALPAATETADVVIIGAGLAGLTAAHEVVRAGLSCIVLEARDRVGGKTWSLPTADGNGVIDVGAAWINDTNQSKVYALAKRYGAELIVQNTQGNAVIEDFDGNVSPFAYGELPGFDEATKKNVAEIRDMCEADCQALDTWRPKDTGLDALTFEAYLRSRGASKTALATAAVWTRAMLGLEPSDVSALYFLNYCKSGGGLLQMRSDRKDGGQYLRIRGGTQTFAKGLAGSLPDNVVRLNSPVQSIIQESGRTVKIQAAGVVYSARKVITTVPGPVLKDISFYPPLPPVKRAWSESLYYGYYTKAMMEFKRPFWIDRGFCGLAQSFIGPAGVIRDSCILQDHKFVLTCFMGGEPGRAWASLSTGEREKTLLAQISKLYGVNAESEFVRMTAYEWPNDEFAGFGCPCTSLPPGVLDSLGGDALRAPAGNVHFAGTETAGEWKGYMEGAVRSGERAAEEVVRDVNGPIVARL</sequence>
<feature type="binding site" evidence="5">
    <location>
        <position position="377"/>
    </location>
    <ligand>
        <name>FAD</name>
        <dbReference type="ChEBI" id="CHEBI:57692"/>
    </ligand>
</feature>
<dbReference type="EC" id="1.4.3.-" evidence="6"/>
<dbReference type="Gene3D" id="3.50.50.60">
    <property type="entry name" value="FAD/NAD(P)-binding domain"/>
    <property type="match status" value="1"/>
</dbReference>
<protein>
    <recommendedName>
        <fullName evidence="6">Amine oxidase</fullName>
        <ecNumber evidence="6">1.4.3.-</ecNumber>
    </recommendedName>
</protein>
<keyword evidence="9" id="KW-1185">Reference proteome</keyword>
<evidence type="ECO:0000259" key="7">
    <source>
        <dbReference type="Pfam" id="PF01593"/>
    </source>
</evidence>
<dbReference type="SUPFAM" id="SSF55298">
    <property type="entry name" value="YjgF-like"/>
    <property type="match status" value="1"/>
</dbReference>
<comment type="similarity">
    <text evidence="2 6">Belongs to the flavin monoamine oxidase family.</text>
</comment>
<dbReference type="Pfam" id="PF01042">
    <property type="entry name" value="Ribonuc_L-PSP"/>
    <property type="match status" value="1"/>
</dbReference>
<dbReference type="PRINTS" id="PR00757">
    <property type="entry name" value="AMINEOXDASEF"/>
</dbReference>
<dbReference type="STRING" id="1036612.A0A1L9U0E8"/>
<comment type="cofactor">
    <cofactor evidence="1 6">
        <name>FAD</name>
        <dbReference type="ChEBI" id="CHEBI:57692"/>
    </cofactor>
</comment>
<dbReference type="CDD" id="cd00448">
    <property type="entry name" value="YjgF_YER057c_UK114_family"/>
    <property type="match status" value="1"/>
</dbReference>
<dbReference type="EMBL" id="KV878582">
    <property type="protein sequence ID" value="OJJ65170.1"/>
    <property type="molecule type" value="Genomic_DNA"/>
</dbReference>
<evidence type="ECO:0000256" key="5">
    <source>
        <dbReference type="PIRSR" id="PIRSR601613-1"/>
    </source>
</evidence>
<feature type="binding site" evidence="5">
    <location>
        <position position="569"/>
    </location>
    <ligand>
        <name>FAD</name>
        <dbReference type="ChEBI" id="CHEBI:57692"/>
    </ligand>
</feature>
<gene>
    <name evidence="8" type="ORF">ASPSYDRAFT_27121</name>
</gene>
<evidence type="ECO:0000313" key="8">
    <source>
        <dbReference type="EMBL" id="OJJ65170.1"/>
    </source>
</evidence>
<dbReference type="InterPro" id="IPR002937">
    <property type="entry name" value="Amino_oxidase"/>
</dbReference>
<dbReference type="Gene3D" id="3.90.660.10">
    <property type="match status" value="1"/>
</dbReference>
<evidence type="ECO:0000256" key="1">
    <source>
        <dbReference type="ARBA" id="ARBA00001974"/>
    </source>
</evidence>
<feature type="domain" description="Amine oxidase" evidence="7">
    <location>
        <begin position="155"/>
        <end position="592"/>
    </location>
</feature>
<dbReference type="PANTHER" id="PTHR43563">
    <property type="entry name" value="AMINE OXIDASE"/>
    <property type="match status" value="1"/>
</dbReference>
<dbReference type="InterPro" id="IPR001613">
    <property type="entry name" value="Flavin_amine_oxidase"/>
</dbReference>
<comment type="catalytic activity">
    <reaction evidence="4">
        <text>a secondary aliphatic amine + O2 + H2O = a primary amine + an aldehyde + H2O2</text>
        <dbReference type="Rhea" id="RHEA:26414"/>
        <dbReference type="ChEBI" id="CHEBI:15377"/>
        <dbReference type="ChEBI" id="CHEBI:15379"/>
        <dbReference type="ChEBI" id="CHEBI:16240"/>
        <dbReference type="ChEBI" id="CHEBI:17478"/>
        <dbReference type="ChEBI" id="CHEBI:58855"/>
        <dbReference type="ChEBI" id="CHEBI:65296"/>
        <dbReference type="EC" id="1.4.3.4"/>
    </reaction>
</comment>
<dbReference type="InterPro" id="IPR006175">
    <property type="entry name" value="YjgF/YER057c/UK114"/>
</dbReference>
<evidence type="ECO:0000256" key="6">
    <source>
        <dbReference type="RuleBase" id="RU362067"/>
    </source>
</evidence>
<dbReference type="Gene3D" id="3.30.1330.40">
    <property type="entry name" value="RutC-like"/>
    <property type="match status" value="1"/>
</dbReference>
<keyword evidence="6" id="KW-0274">FAD</keyword>
<dbReference type="PANTHER" id="PTHR43563:SF14">
    <property type="entry name" value="AMINE OXIDASE"/>
    <property type="match status" value="1"/>
</dbReference>
<reference evidence="9" key="1">
    <citation type="journal article" date="2017" name="Genome Biol.">
        <title>Comparative genomics reveals high biological diversity and specific adaptations in the industrially and medically important fungal genus Aspergillus.</title>
        <authorList>
            <person name="de Vries R.P."/>
            <person name="Riley R."/>
            <person name="Wiebenga A."/>
            <person name="Aguilar-Osorio G."/>
            <person name="Amillis S."/>
            <person name="Uchima C.A."/>
            <person name="Anderluh G."/>
            <person name="Asadollahi M."/>
            <person name="Askin M."/>
            <person name="Barry K."/>
            <person name="Battaglia E."/>
            <person name="Bayram O."/>
            <person name="Benocci T."/>
            <person name="Braus-Stromeyer S.A."/>
            <person name="Caldana C."/>
            <person name="Canovas D."/>
            <person name="Cerqueira G.C."/>
            <person name="Chen F."/>
            <person name="Chen W."/>
            <person name="Choi C."/>
            <person name="Clum A."/>
            <person name="Dos Santos R.A."/>
            <person name="Damasio A.R."/>
            <person name="Diallinas G."/>
            <person name="Emri T."/>
            <person name="Fekete E."/>
            <person name="Flipphi M."/>
            <person name="Freyberg S."/>
            <person name="Gallo A."/>
            <person name="Gournas C."/>
            <person name="Habgood R."/>
            <person name="Hainaut M."/>
            <person name="Harispe M.L."/>
            <person name="Henrissat B."/>
            <person name="Hilden K.S."/>
            <person name="Hope R."/>
            <person name="Hossain A."/>
            <person name="Karabika E."/>
            <person name="Karaffa L."/>
            <person name="Karanyi Z."/>
            <person name="Krasevec N."/>
            <person name="Kuo A."/>
            <person name="Kusch H."/>
            <person name="LaButti K."/>
            <person name="Lagendijk E.L."/>
            <person name="Lapidus A."/>
            <person name="Levasseur A."/>
            <person name="Lindquist E."/>
            <person name="Lipzen A."/>
            <person name="Logrieco A.F."/>
            <person name="MacCabe A."/>
            <person name="Maekelae M.R."/>
            <person name="Malavazi I."/>
            <person name="Melin P."/>
            <person name="Meyer V."/>
            <person name="Mielnichuk N."/>
            <person name="Miskei M."/>
            <person name="Molnar A.P."/>
            <person name="Mule G."/>
            <person name="Ngan C.Y."/>
            <person name="Orejas M."/>
            <person name="Orosz E."/>
            <person name="Ouedraogo J.P."/>
            <person name="Overkamp K.M."/>
            <person name="Park H.-S."/>
            <person name="Perrone G."/>
            <person name="Piumi F."/>
            <person name="Punt P.J."/>
            <person name="Ram A.F."/>
            <person name="Ramon A."/>
            <person name="Rauscher S."/>
            <person name="Record E."/>
            <person name="Riano-Pachon D.M."/>
            <person name="Robert V."/>
            <person name="Roehrig J."/>
            <person name="Ruller R."/>
            <person name="Salamov A."/>
            <person name="Salih N.S."/>
            <person name="Samson R.A."/>
            <person name="Sandor E."/>
            <person name="Sanguinetti M."/>
            <person name="Schuetze T."/>
            <person name="Sepcic K."/>
            <person name="Shelest E."/>
            <person name="Sherlock G."/>
            <person name="Sophianopoulou V."/>
            <person name="Squina F.M."/>
            <person name="Sun H."/>
            <person name="Susca A."/>
            <person name="Todd R.B."/>
            <person name="Tsang A."/>
            <person name="Unkles S.E."/>
            <person name="van de Wiele N."/>
            <person name="van Rossen-Uffink D."/>
            <person name="Oliveira J.V."/>
            <person name="Vesth T.C."/>
            <person name="Visser J."/>
            <person name="Yu J.-H."/>
            <person name="Zhou M."/>
            <person name="Andersen M.R."/>
            <person name="Archer D.B."/>
            <person name="Baker S.E."/>
            <person name="Benoit I."/>
            <person name="Brakhage A.A."/>
            <person name="Braus G.H."/>
            <person name="Fischer R."/>
            <person name="Frisvad J.C."/>
            <person name="Goldman G.H."/>
            <person name="Houbraken J."/>
            <person name="Oakley B."/>
            <person name="Pocsi I."/>
            <person name="Scazzocchio C."/>
            <person name="Seiboth B."/>
            <person name="vanKuyk P.A."/>
            <person name="Wortman J."/>
            <person name="Dyer P.S."/>
            <person name="Grigoriev I.V."/>
        </authorList>
    </citation>
    <scope>NUCLEOTIDE SEQUENCE [LARGE SCALE GENOMIC DNA]</scope>
    <source>
        <strain evidence="9">CBS 593.65</strain>
    </source>
</reference>
<evidence type="ECO:0000256" key="3">
    <source>
        <dbReference type="ARBA" id="ARBA00023002"/>
    </source>
</evidence>
<dbReference type="VEuPathDB" id="FungiDB:ASPSYDRAFT_27121"/>
<dbReference type="Proteomes" id="UP000184356">
    <property type="component" value="Unassembled WGS sequence"/>
</dbReference>
<dbReference type="Pfam" id="PF01593">
    <property type="entry name" value="Amino_oxidase"/>
    <property type="match status" value="1"/>
</dbReference>
<accession>A0A1L9U0E8</accession>
<dbReference type="Gene3D" id="1.10.405.10">
    <property type="entry name" value="Guanine Nucleotide Dissociation Inhibitor, domain 1"/>
    <property type="match status" value="1"/>
</dbReference>
<dbReference type="InterPro" id="IPR035959">
    <property type="entry name" value="RutC-like_sf"/>
</dbReference>
<dbReference type="RefSeq" id="XP_040708976.1">
    <property type="nucleotide sequence ID" value="XM_040844360.1"/>
</dbReference>
<name>A0A1L9U0E8_9EURO</name>
<feature type="binding site" evidence="5">
    <location>
        <begin position="175"/>
        <end position="176"/>
    </location>
    <ligand>
        <name>FAD</name>
        <dbReference type="ChEBI" id="CHEBI:57692"/>
    </ligand>
</feature>
<dbReference type="AlphaFoldDB" id="A0A1L9U0E8"/>
<feature type="binding site" evidence="5">
    <location>
        <position position="483"/>
    </location>
    <ligand>
        <name>substrate</name>
    </ligand>
</feature>
<dbReference type="InterPro" id="IPR036188">
    <property type="entry name" value="FAD/NAD-bd_sf"/>
</dbReference>
<evidence type="ECO:0000313" key="9">
    <source>
        <dbReference type="Proteomes" id="UP000184356"/>
    </source>
</evidence>
<dbReference type="SUPFAM" id="SSF54373">
    <property type="entry name" value="FAD-linked reductases, C-terminal domain"/>
    <property type="match status" value="1"/>
</dbReference>
<dbReference type="InterPro" id="IPR050703">
    <property type="entry name" value="Flavin_MAO"/>
</dbReference>
<proteinExistence type="inferred from homology"/>
<dbReference type="OrthoDB" id="5046242at2759"/>
<dbReference type="GO" id="GO:0097621">
    <property type="term" value="F:monoamine oxidase activity"/>
    <property type="evidence" value="ECO:0007669"/>
    <property type="project" value="UniProtKB-EC"/>
</dbReference>